<evidence type="ECO:0000256" key="1">
    <source>
        <dbReference type="ARBA" id="ARBA00022741"/>
    </source>
</evidence>
<keyword evidence="3" id="KW-0067">ATP-binding</keyword>
<dbReference type="InterPro" id="IPR029000">
    <property type="entry name" value="Cyclophilin-like_dom_sf"/>
</dbReference>
<dbReference type="SMART" id="SM00797">
    <property type="entry name" value="AHS2"/>
    <property type="match status" value="1"/>
</dbReference>
<keyword evidence="1" id="KW-0547">Nucleotide-binding</keyword>
<dbReference type="Proteomes" id="UP001597319">
    <property type="component" value="Unassembled WGS sequence"/>
</dbReference>
<sequence>MRGAVEIISPGLYTSIQDQGRFGFSKYGIPRSGAMDQDSFFLANSILGNNHDCAVIEWTMIPPVLKFHEDTVITITGAVCIPFLNDNTCNMYSQLRVQKGDVLRLKNVKKGVYGFVGIKFGFQSDLILNSRSQYKMITHFDKLQKSDLIPYDSCVDFSTSNGVVNPSFLWMTSNQIYAFPGPEFDLMSSNQKKFLFSKEYTVSTTRNRMAIPLDELLENELGSMLTSPVLPGTVQLTPSGQLIILTRDCQTTGGYPRVLQLTENAINAISQIRTGEKIKFILKEFS</sequence>
<dbReference type="PANTHER" id="PTHR43309:SF3">
    <property type="entry name" value="5-OXOPROLINASE SUBUNIT C"/>
    <property type="match status" value="1"/>
</dbReference>
<dbReference type="RefSeq" id="WP_378295468.1">
    <property type="nucleotide sequence ID" value="NZ_JBHULE010000037.1"/>
</dbReference>
<evidence type="ECO:0000313" key="5">
    <source>
        <dbReference type="EMBL" id="MFD2565648.1"/>
    </source>
</evidence>
<evidence type="ECO:0000256" key="3">
    <source>
        <dbReference type="ARBA" id="ARBA00022840"/>
    </source>
</evidence>
<reference evidence="6" key="1">
    <citation type="journal article" date="2019" name="Int. J. Syst. Evol. Microbiol.">
        <title>The Global Catalogue of Microorganisms (GCM) 10K type strain sequencing project: providing services to taxonomists for standard genome sequencing and annotation.</title>
        <authorList>
            <consortium name="The Broad Institute Genomics Platform"/>
            <consortium name="The Broad Institute Genome Sequencing Center for Infectious Disease"/>
            <person name="Wu L."/>
            <person name="Ma J."/>
        </authorList>
    </citation>
    <scope>NUCLEOTIDE SEQUENCE [LARGE SCALE GENOMIC DNA]</scope>
    <source>
        <strain evidence="6">KCTC 52274</strain>
    </source>
</reference>
<dbReference type="PANTHER" id="PTHR43309">
    <property type="entry name" value="5-OXOPROLINASE SUBUNIT C"/>
    <property type="match status" value="1"/>
</dbReference>
<feature type="domain" description="Carboxyltransferase" evidence="4">
    <location>
        <begin position="26"/>
        <end position="285"/>
    </location>
</feature>
<organism evidence="5 6">
    <name type="scientific">Aquimarina rubra</name>
    <dbReference type="NCBI Taxonomy" id="1920033"/>
    <lineage>
        <taxon>Bacteria</taxon>
        <taxon>Pseudomonadati</taxon>
        <taxon>Bacteroidota</taxon>
        <taxon>Flavobacteriia</taxon>
        <taxon>Flavobacteriales</taxon>
        <taxon>Flavobacteriaceae</taxon>
        <taxon>Aquimarina</taxon>
    </lineage>
</organism>
<gene>
    <name evidence="5" type="ORF">ACFSR1_23435</name>
</gene>
<dbReference type="EMBL" id="JBHULE010000037">
    <property type="protein sequence ID" value="MFD2565648.1"/>
    <property type="molecule type" value="Genomic_DNA"/>
</dbReference>
<dbReference type="InterPro" id="IPR052708">
    <property type="entry name" value="PxpC"/>
</dbReference>
<name>A0ABW5LP03_9FLAO</name>
<evidence type="ECO:0000313" key="6">
    <source>
        <dbReference type="Proteomes" id="UP001597319"/>
    </source>
</evidence>
<dbReference type="InterPro" id="IPR003778">
    <property type="entry name" value="CT_A_B"/>
</dbReference>
<dbReference type="Pfam" id="PF02626">
    <property type="entry name" value="CT_A_B"/>
    <property type="match status" value="1"/>
</dbReference>
<protein>
    <submittedName>
        <fullName evidence="5">Biotin-dependent carboxyltransferase family protein</fullName>
    </submittedName>
</protein>
<proteinExistence type="predicted"/>
<keyword evidence="2" id="KW-0378">Hydrolase</keyword>
<evidence type="ECO:0000259" key="4">
    <source>
        <dbReference type="SMART" id="SM00797"/>
    </source>
</evidence>
<comment type="caution">
    <text evidence="5">The sequence shown here is derived from an EMBL/GenBank/DDBJ whole genome shotgun (WGS) entry which is preliminary data.</text>
</comment>
<accession>A0ABW5LP03</accession>
<keyword evidence="6" id="KW-1185">Reference proteome</keyword>
<evidence type="ECO:0000256" key="2">
    <source>
        <dbReference type="ARBA" id="ARBA00022801"/>
    </source>
</evidence>
<dbReference type="Gene3D" id="2.40.100.10">
    <property type="entry name" value="Cyclophilin-like"/>
    <property type="match status" value="1"/>
</dbReference>